<evidence type="ECO:0000313" key="3">
    <source>
        <dbReference type="Proteomes" id="UP000240461"/>
    </source>
</evidence>
<keyword evidence="1" id="KW-0472">Membrane</keyword>
<evidence type="ECO:0000313" key="2">
    <source>
        <dbReference type="EMBL" id="AKI80513.1"/>
    </source>
</evidence>
<reference evidence="2 3" key="1">
    <citation type="submission" date="2014-10" db="EMBL/GenBank/DDBJ databases">
        <title>Pan-genome analysis of Brazilian lineage A amoebal mimiviruses.</title>
        <authorList>
            <person name="Assis F.L."/>
            <person name="Abrahao J.S."/>
            <person name="Kroon E.G."/>
            <person name="Dornas F.P."/>
            <person name="Andrade K.R."/>
            <person name="Borato P.V.M."/>
            <person name="Pilotto M.R."/>
            <person name="Benamar S."/>
            <person name="LaScola B."/>
            <person name="Colson P."/>
        </authorList>
    </citation>
    <scope>NUCLEOTIDE SEQUENCE [LARGE SCALE GENOMIC DNA]</scope>
    <source>
        <strain evidence="2 3">Kroon</strain>
    </source>
</reference>
<dbReference type="Proteomes" id="UP000240461">
    <property type="component" value="Segment"/>
</dbReference>
<keyword evidence="1" id="KW-1133">Transmembrane helix</keyword>
<keyword evidence="3" id="KW-1185">Reference proteome</keyword>
<evidence type="ECO:0000256" key="1">
    <source>
        <dbReference type="SAM" id="Phobius"/>
    </source>
</evidence>
<sequence length="252" mass="28315">MPRLSTPMIFNGLIPHYTKPNQYEDIPLLSSGSIANGDAYIIEPINTNDRNTPLTPQSIFRLKQVLQNKYLYDNNGIVYLGNDTDNKADWSLKPTNLNAKTIDYHQEFRLVNQGTGNDAVFSTINNTTMITGKYNDTTNNSIFKFLQGPFTYAQSQCCQGNVLYTKPDMCGIYKQGSSVCRSIPSLQSNYQRNNTSVVGNIQSTTPVTTQSVTPVASNPPSHRTIDKWYIIGGVFWVIVLIILVIFIIWKLK</sequence>
<evidence type="ECO:0008006" key="4">
    <source>
        <dbReference type="Google" id="ProtNLM"/>
    </source>
</evidence>
<accession>A0A0G2Y3Z9</accession>
<keyword evidence="1" id="KW-0812">Transmembrane</keyword>
<organism evidence="2 3">
    <name type="scientific">Acanthamoeba polyphaga mimivirus Kroon</name>
    <dbReference type="NCBI Taxonomy" id="3069720"/>
    <lineage>
        <taxon>Viruses</taxon>
        <taxon>Varidnaviria</taxon>
        <taxon>Bamfordvirae</taxon>
        <taxon>Nucleocytoviricota</taxon>
        <taxon>Megaviricetes</taxon>
        <taxon>Imitervirales</taxon>
        <taxon>Mimiviridae</taxon>
        <taxon>Megamimivirinae</taxon>
        <taxon>Mimivirus</taxon>
        <taxon>Mimivirus lagoaense</taxon>
    </lineage>
</organism>
<protein>
    <recommendedName>
        <fullName evidence="4">Virion-associated membrane protein</fullName>
    </recommendedName>
</protein>
<dbReference type="KEGG" id="vg:80514311"/>
<feature type="transmembrane region" description="Helical" evidence="1">
    <location>
        <begin position="228"/>
        <end position="249"/>
    </location>
</feature>
<dbReference type="EMBL" id="KM982402">
    <property type="protein sequence ID" value="AKI80513.1"/>
    <property type="molecule type" value="Genomic_DNA"/>
</dbReference>
<proteinExistence type="predicted"/>
<name>A0A0G2Y3Z9_9VIRU</name>